<dbReference type="Pfam" id="PF13376">
    <property type="entry name" value="OmdA"/>
    <property type="match status" value="1"/>
</dbReference>
<evidence type="ECO:0000313" key="2">
    <source>
        <dbReference type="EMBL" id="SDF57923.1"/>
    </source>
</evidence>
<organism evidence="2 3">
    <name type="scientific">Epilithonimonas hungarica</name>
    <dbReference type="NCBI Taxonomy" id="454006"/>
    <lineage>
        <taxon>Bacteria</taxon>
        <taxon>Pseudomonadati</taxon>
        <taxon>Bacteroidota</taxon>
        <taxon>Flavobacteriia</taxon>
        <taxon>Flavobacteriales</taxon>
        <taxon>Weeksellaceae</taxon>
        <taxon>Chryseobacterium group</taxon>
        <taxon>Epilithonimonas</taxon>
    </lineage>
</organism>
<evidence type="ECO:0000259" key="1">
    <source>
        <dbReference type="Pfam" id="PF08818"/>
    </source>
</evidence>
<dbReference type="STRING" id="454006.SAMN05421825_1671"/>
<dbReference type="OrthoDB" id="214150at2"/>
<reference evidence="3" key="1">
    <citation type="submission" date="2016-10" db="EMBL/GenBank/DDBJ databases">
        <authorList>
            <person name="Varghese N."/>
            <person name="Submissions S."/>
        </authorList>
    </citation>
    <scope>NUCLEOTIDE SEQUENCE [LARGE SCALE GENOMIC DNA]</scope>
    <source>
        <strain evidence="3">DSM 19684</strain>
    </source>
</reference>
<dbReference type="EMBL" id="FNBH01000002">
    <property type="protein sequence ID" value="SDF57923.1"/>
    <property type="molecule type" value="Genomic_DNA"/>
</dbReference>
<name>A0A1G7M844_9FLAO</name>
<dbReference type="Proteomes" id="UP000199203">
    <property type="component" value="Unassembled WGS sequence"/>
</dbReference>
<keyword evidence="3" id="KW-1185">Reference proteome</keyword>
<dbReference type="SUPFAM" id="SSF159888">
    <property type="entry name" value="YdhG-like"/>
    <property type="match status" value="1"/>
</dbReference>
<dbReference type="Pfam" id="PF08818">
    <property type="entry name" value="DUF1801"/>
    <property type="match status" value="1"/>
</dbReference>
<evidence type="ECO:0000313" key="3">
    <source>
        <dbReference type="Proteomes" id="UP000199203"/>
    </source>
</evidence>
<proteinExistence type="predicted"/>
<dbReference type="InterPro" id="IPR014922">
    <property type="entry name" value="YdhG-like"/>
</dbReference>
<accession>A0A1G7M844</accession>
<dbReference type="AlphaFoldDB" id="A0A1G7M844"/>
<dbReference type="PIRSF" id="PIRSF021308">
    <property type="entry name" value="UCP021308"/>
    <property type="match status" value="1"/>
</dbReference>
<dbReference type="InterPro" id="IPR016786">
    <property type="entry name" value="YdeI_bac"/>
</dbReference>
<sequence length="216" mass="25340">MLHRKSIKFILNRILIKFERKQLHTVNTKVNEHIEKSRQWKNEISALRTIILDCQLTEDIKWGKPCYSFSRKNIVIIQGFKDYFALLFFKGGIMKDPKHLLVKMGENTQAGRQMRFENVQDILDKKSIIKGYIFEAVEIEERGEKVQIKKEATPIPEEFQIKLNENPELKSAFESLTPGRQRAYLFHFSAPKQSKTRESRIEKSILNILDGKGMND</sequence>
<feature type="domain" description="YdhG-like" evidence="1">
    <location>
        <begin position="40"/>
        <end position="137"/>
    </location>
</feature>
<dbReference type="Gene3D" id="3.90.1150.200">
    <property type="match status" value="1"/>
</dbReference>
<gene>
    <name evidence="2" type="ORF">SAMN05421825_1671</name>
</gene>
<protein>
    <submittedName>
        <fullName evidence="2">Uncharacterized conserved protein YdeI, YjbR/CyaY-like superfamily, DUF1801 family</fullName>
    </submittedName>
</protein>